<dbReference type="Pfam" id="PF11848">
    <property type="entry name" value="DUF3368"/>
    <property type="match status" value="1"/>
</dbReference>
<keyword evidence="2" id="KW-1185">Reference proteome</keyword>
<dbReference type="EMBL" id="NQJD01000001">
    <property type="protein sequence ID" value="TAA76242.1"/>
    <property type="molecule type" value="Genomic_DNA"/>
</dbReference>
<sequence>MREIIAVADSGPLICLSKIDQLELLPALFAKILVPPEVWREVTVRGRLHPGADKVSQATWIIIQEPDPQLVKPLSILADAGEAQAIALAQTLEGCTVLLDDSRARKIAERLGIKQIGTVGLLLRAKRRGLIERIRPHIEALIENGIYIRKELIEAVLKEAGETE</sequence>
<dbReference type="AlphaFoldDB" id="A0A521G5E1"/>
<accession>A0A521G5E1</accession>
<comment type="caution">
    <text evidence="1">The sequence shown here is derived from an EMBL/GenBank/DDBJ whole genome shotgun (WGS) entry which is preliminary data.</text>
</comment>
<evidence type="ECO:0000313" key="1">
    <source>
        <dbReference type="EMBL" id="TAA76242.1"/>
    </source>
</evidence>
<dbReference type="InterPro" id="IPR021799">
    <property type="entry name" value="PIN-like_prokaryotic"/>
</dbReference>
<dbReference type="PANTHER" id="PTHR39550:SF1">
    <property type="entry name" value="SLL0658 PROTEIN"/>
    <property type="match status" value="1"/>
</dbReference>
<organism evidence="1 2">
    <name type="scientific">Candidatus Electronema aureum</name>
    <dbReference type="NCBI Taxonomy" id="2005002"/>
    <lineage>
        <taxon>Bacteria</taxon>
        <taxon>Pseudomonadati</taxon>
        <taxon>Thermodesulfobacteriota</taxon>
        <taxon>Desulfobulbia</taxon>
        <taxon>Desulfobulbales</taxon>
        <taxon>Desulfobulbaceae</taxon>
        <taxon>Candidatus Electronema</taxon>
    </lineage>
</organism>
<reference evidence="1" key="1">
    <citation type="submission" date="2017-07" db="EMBL/GenBank/DDBJ databases">
        <title>The cable genome - Insights into the physiology and evolution of filamentous bacteria capable of sulfide oxidation via long distance electron transfer.</title>
        <authorList>
            <person name="Thorup C."/>
            <person name="Bjerg J.T."/>
            <person name="Schreiber L."/>
            <person name="Nielsen L.P."/>
            <person name="Kjeldsen K.U."/>
            <person name="Boesen T."/>
            <person name="Boggild A."/>
            <person name="Meysman F."/>
            <person name="Geelhoed J."/>
            <person name="Schramm A."/>
        </authorList>
    </citation>
    <scope>NUCLEOTIDE SEQUENCE [LARGE SCALE GENOMIC DNA]</scope>
    <source>
        <strain evidence="1">GS</strain>
    </source>
</reference>
<name>A0A521G5E1_9BACT</name>
<evidence type="ECO:0000313" key="2">
    <source>
        <dbReference type="Proteomes" id="UP000316238"/>
    </source>
</evidence>
<gene>
    <name evidence="1" type="ORF">CDV28_101144</name>
</gene>
<dbReference type="PANTHER" id="PTHR39550">
    <property type="entry name" value="SLL0658 PROTEIN"/>
    <property type="match status" value="1"/>
</dbReference>
<protein>
    <recommendedName>
        <fullName evidence="3">Nucleic acid-binding protein, contains PIN domain</fullName>
    </recommendedName>
</protein>
<evidence type="ECO:0008006" key="3">
    <source>
        <dbReference type="Google" id="ProtNLM"/>
    </source>
</evidence>
<dbReference type="Proteomes" id="UP000316238">
    <property type="component" value="Unassembled WGS sequence"/>
</dbReference>
<proteinExistence type="predicted"/>